<proteinExistence type="predicted"/>
<accession>A0AAV4AH64</accession>
<dbReference type="Proteomes" id="UP000735302">
    <property type="component" value="Unassembled WGS sequence"/>
</dbReference>
<evidence type="ECO:0000313" key="1">
    <source>
        <dbReference type="EMBL" id="GFO07024.1"/>
    </source>
</evidence>
<dbReference type="AlphaFoldDB" id="A0AAV4AH64"/>
<protein>
    <submittedName>
        <fullName evidence="1">Zinc finger protein 423-like</fullName>
    </submittedName>
</protein>
<name>A0AAV4AH64_9GAST</name>
<organism evidence="1 2">
    <name type="scientific">Plakobranchus ocellatus</name>
    <dbReference type="NCBI Taxonomy" id="259542"/>
    <lineage>
        <taxon>Eukaryota</taxon>
        <taxon>Metazoa</taxon>
        <taxon>Spiralia</taxon>
        <taxon>Lophotrochozoa</taxon>
        <taxon>Mollusca</taxon>
        <taxon>Gastropoda</taxon>
        <taxon>Heterobranchia</taxon>
        <taxon>Euthyneura</taxon>
        <taxon>Panpulmonata</taxon>
        <taxon>Sacoglossa</taxon>
        <taxon>Placobranchoidea</taxon>
        <taxon>Plakobranchidae</taxon>
        <taxon>Plakobranchus</taxon>
    </lineage>
</organism>
<sequence>MQCKNVLATVGSSDYSISVNGKANTFHTNLLRRDVTRNTMSSEARLGDCSVSSVSLAVVEDDEEGSRCDDCVNEALLELGDRGSKEIVKGLVLGGRGSKETGLDLGGRGSKETVKGLELGGRGSKEAVKGLELCGRGSKETVNGLEIGGGLFYEAAARIARGGRLFALYIQRLPYCDDSGG</sequence>
<reference evidence="1 2" key="1">
    <citation type="journal article" date="2021" name="Elife">
        <title>Chloroplast acquisition without the gene transfer in kleptoplastic sea slugs, Plakobranchus ocellatus.</title>
        <authorList>
            <person name="Maeda T."/>
            <person name="Takahashi S."/>
            <person name="Yoshida T."/>
            <person name="Shimamura S."/>
            <person name="Takaki Y."/>
            <person name="Nagai Y."/>
            <person name="Toyoda A."/>
            <person name="Suzuki Y."/>
            <person name="Arimoto A."/>
            <person name="Ishii H."/>
            <person name="Satoh N."/>
            <person name="Nishiyama T."/>
            <person name="Hasebe M."/>
            <person name="Maruyama T."/>
            <person name="Minagawa J."/>
            <person name="Obokata J."/>
            <person name="Shigenobu S."/>
        </authorList>
    </citation>
    <scope>NUCLEOTIDE SEQUENCE [LARGE SCALE GENOMIC DNA]</scope>
</reference>
<gene>
    <name evidence="1" type="ORF">PoB_003352900</name>
</gene>
<comment type="caution">
    <text evidence="1">The sequence shown here is derived from an EMBL/GenBank/DDBJ whole genome shotgun (WGS) entry which is preliminary data.</text>
</comment>
<keyword evidence="2" id="KW-1185">Reference proteome</keyword>
<evidence type="ECO:0000313" key="2">
    <source>
        <dbReference type="Proteomes" id="UP000735302"/>
    </source>
</evidence>
<dbReference type="EMBL" id="BLXT01003831">
    <property type="protein sequence ID" value="GFO07024.1"/>
    <property type="molecule type" value="Genomic_DNA"/>
</dbReference>